<dbReference type="AlphaFoldDB" id="A0A8T1CJG3"/>
<name>A0A8T1CJG3_9STRA</name>
<gene>
    <name evidence="1" type="ORF">PC117_g15478</name>
</gene>
<reference evidence="1" key="1">
    <citation type="submission" date="2018-10" db="EMBL/GenBank/DDBJ databases">
        <title>Effector identification in a new, highly contiguous assembly of the strawberry crown rot pathogen Phytophthora cactorum.</title>
        <authorList>
            <person name="Armitage A.D."/>
            <person name="Nellist C.F."/>
            <person name="Bates H."/>
            <person name="Vickerstaff R.J."/>
            <person name="Harrison R.J."/>
        </authorList>
    </citation>
    <scope>NUCLEOTIDE SEQUENCE</scope>
    <source>
        <strain evidence="1">4040</strain>
    </source>
</reference>
<accession>A0A8T1CJG3</accession>
<evidence type="ECO:0000313" key="1">
    <source>
        <dbReference type="EMBL" id="KAG2924115.1"/>
    </source>
</evidence>
<dbReference type="EMBL" id="RCMK01000518">
    <property type="protein sequence ID" value="KAG2924115.1"/>
    <property type="molecule type" value="Genomic_DNA"/>
</dbReference>
<protein>
    <submittedName>
        <fullName evidence="1">Uncharacterized protein</fullName>
    </submittedName>
</protein>
<organism evidence="1 2">
    <name type="scientific">Phytophthora cactorum</name>
    <dbReference type="NCBI Taxonomy" id="29920"/>
    <lineage>
        <taxon>Eukaryota</taxon>
        <taxon>Sar</taxon>
        <taxon>Stramenopiles</taxon>
        <taxon>Oomycota</taxon>
        <taxon>Peronosporomycetes</taxon>
        <taxon>Peronosporales</taxon>
        <taxon>Peronosporaceae</taxon>
        <taxon>Phytophthora</taxon>
    </lineage>
</organism>
<evidence type="ECO:0000313" key="2">
    <source>
        <dbReference type="Proteomes" id="UP000736787"/>
    </source>
</evidence>
<proteinExistence type="predicted"/>
<sequence>MSFSLCRINLYEHTGLDAFSLNLLKTLIGRLLAVFAQQKVNQIRVALADWLAKRVRTQLALPGCSVLLLVECVDYVIVRSRE</sequence>
<comment type="caution">
    <text evidence="1">The sequence shown here is derived from an EMBL/GenBank/DDBJ whole genome shotgun (WGS) entry which is preliminary data.</text>
</comment>
<dbReference type="Proteomes" id="UP000736787">
    <property type="component" value="Unassembled WGS sequence"/>
</dbReference>